<feature type="non-terminal residue" evidence="1">
    <location>
        <position position="1"/>
    </location>
</feature>
<dbReference type="AlphaFoldDB" id="A0A348W7J4"/>
<evidence type="ECO:0000313" key="2">
    <source>
        <dbReference type="Proteomes" id="UP000264719"/>
    </source>
</evidence>
<accession>A0A348W7J4</accession>
<organism evidence="1 2">
    <name type="scientific">Roseovarius nubinhibens</name>
    <dbReference type="NCBI Taxonomy" id="314263"/>
    <lineage>
        <taxon>Bacteria</taxon>
        <taxon>Pseudomonadati</taxon>
        <taxon>Pseudomonadota</taxon>
        <taxon>Alphaproteobacteria</taxon>
        <taxon>Rhodobacterales</taxon>
        <taxon>Roseobacteraceae</taxon>
        <taxon>Roseovarius</taxon>
    </lineage>
</organism>
<evidence type="ECO:0000313" key="1">
    <source>
        <dbReference type="EMBL" id="HAR50506.1"/>
    </source>
</evidence>
<dbReference type="Proteomes" id="UP000264719">
    <property type="component" value="Unassembled WGS sequence"/>
</dbReference>
<protein>
    <submittedName>
        <fullName evidence="1">Hydantoinase</fullName>
    </submittedName>
</protein>
<dbReference type="EMBL" id="DMVW01000019">
    <property type="protein sequence ID" value="HAR50506.1"/>
    <property type="molecule type" value="Genomic_DNA"/>
</dbReference>
<proteinExistence type="predicted"/>
<gene>
    <name evidence="1" type="ORF">DCS45_01355</name>
</gene>
<name>A0A348W7J4_9RHOB</name>
<comment type="caution">
    <text evidence="1">The sequence shown here is derived from an EMBL/GenBank/DDBJ whole genome shotgun (WGS) entry which is preliminary data.</text>
</comment>
<reference evidence="1 2" key="1">
    <citation type="journal article" date="2018" name="Nat. Biotechnol.">
        <title>A standardized bacterial taxonomy based on genome phylogeny substantially revises the tree of life.</title>
        <authorList>
            <person name="Parks D.H."/>
            <person name="Chuvochina M."/>
            <person name="Waite D.W."/>
            <person name="Rinke C."/>
            <person name="Skarshewski A."/>
            <person name="Chaumeil P.A."/>
            <person name="Hugenholtz P."/>
        </authorList>
    </citation>
    <scope>NUCLEOTIDE SEQUENCE [LARGE SCALE GENOMIC DNA]</scope>
    <source>
        <strain evidence="1">UBA9169</strain>
    </source>
</reference>
<sequence>VGARLGTEMILPEHAGVANAIGAVVGRVTIRRAGTVTAPGEGRYRIHLDSGPQDFTQEDEALTALSDHLLREARDTAIAAGAEDIQHKIAQDIRKAQAEGREVFLEAEITVEVSGRPRIAA</sequence>